<evidence type="ECO:0000313" key="1">
    <source>
        <dbReference type="EMBL" id="CAK8986129.1"/>
    </source>
</evidence>
<accession>A0ABP0T2Q2</accession>
<reference evidence="2 3" key="1">
    <citation type="submission" date="2024-02" db="EMBL/GenBank/DDBJ databases">
        <authorList>
            <person name="Chen Y."/>
            <person name="Shah S."/>
            <person name="Dougan E. K."/>
            <person name="Thang M."/>
            <person name="Chan C."/>
        </authorList>
    </citation>
    <scope>NUCLEOTIDE SEQUENCE [LARGE SCALE GENOMIC DNA]</scope>
</reference>
<proteinExistence type="predicted"/>
<sequence length="113" mass="12487">MPCQAVRGADRWQPTMGVVEERYGRPLAATAELAELCRASERRSWRTPFRCVVDQAGTVRRGLRQPSGVATAFPTWSNRWLGKRPSSLVVDGPDGVGLRRHGCARVILEASQV</sequence>
<gene>
    <name evidence="1" type="ORF">CCMP2556_LOCUS398</name>
    <name evidence="2" type="ORF">CCMP2556_LOCUS55712</name>
</gene>
<evidence type="ECO:0000313" key="3">
    <source>
        <dbReference type="Proteomes" id="UP001642484"/>
    </source>
</evidence>
<comment type="caution">
    <text evidence="2">The sequence shown here is derived from an EMBL/GenBank/DDBJ whole genome shotgun (WGS) entry which is preliminary data.</text>
</comment>
<organism evidence="2 3">
    <name type="scientific">Durusdinium trenchii</name>
    <dbReference type="NCBI Taxonomy" id="1381693"/>
    <lineage>
        <taxon>Eukaryota</taxon>
        <taxon>Sar</taxon>
        <taxon>Alveolata</taxon>
        <taxon>Dinophyceae</taxon>
        <taxon>Suessiales</taxon>
        <taxon>Symbiodiniaceae</taxon>
        <taxon>Durusdinium</taxon>
    </lineage>
</organism>
<name>A0ABP0T2Q2_9DINO</name>
<keyword evidence="3" id="KW-1185">Reference proteome</keyword>
<dbReference type="EMBL" id="CAXAMN010029083">
    <property type="protein sequence ID" value="CAK9118695.1"/>
    <property type="molecule type" value="Genomic_DNA"/>
</dbReference>
<dbReference type="Proteomes" id="UP001642484">
    <property type="component" value="Unassembled WGS sequence"/>
</dbReference>
<protein>
    <submittedName>
        <fullName evidence="2">Uncharacterized protein</fullName>
    </submittedName>
</protein>
<dbReference type="EMBL" id="CAXAMN010000059">
    <property type="protein sequence ID" value="CAK8986129.1"/>
    <property type="molecule type" value="Genomic_DNA"/>
</dbReference>
<evidence type="ECO:0000313" key="2">
    <source>
        <dbReference type="EMBL" id="CAK9118695.1"/>
    </source>
</evidence>